<dbReference type="AlphaFoldDB" id="A0AAV7TLW2"/>
<keyword evidence="10" id="KW-0393">Immunoglobulin domain</keyword>
<dbReference type="InterPro" id="IPR052672">
    <property type="entry name" value="Type1_Cytokine_Rcpt_Type2"/>
</dbReference>
<dbReference type="InterPro" id="IPR007110">
    <property type="entry name" value="Ig-like_dom"/>
</dbReference>
<evidence type="ECO:0000256" key="1">
    <source>
        <dbReference type="ARBA" id="ARBA00004479"/>
    </source>
</evidence>
<dbReference type="SMART" id="SM00060">
    <property type="entry name" value="FN3"/>
    <property type="match status" value="4"/>
</dbReference>
<dbReference type="PANTHER" id="PTHR48423:SF2">
    <property type="entry name" value="INTERLEUKIN-12 RECEPTOR SUBUNIT BETA-2"/>
    <property type="match status" value="1"/>
</dbReference>
<dbReference type="InterPro" id="IPR036116">
    <property type="entry name" value="FN3_sf"/>
</dbReference>
<dbReference type="FunFam" id="2.60.40.10:FF:000465">
    <property type="entry name" value="Granulocyte colony-stimulating factor receptor"/>
    <property type="match status" value="1"/>
</dbReference>
<feature type="domain" description="Fibronectin type-III" evidence="13">
    <location>
        <begin position="346"/>
        <end position="447"/>
    </location>
</feature>
<evidence type="ECO:0000256" key="2">
    <source>
        <dbReference type="ARBA" id="ARBA00008921"/>
    </source>
</evidence>
<evidence type="ECO:0000256" key="8">
    <source>
        <dbReference type="ARBA" id="ARBA00023170"/>
    </source>
</evidence>
<keyword evidence="9" id="KW-0325">Glycoprotein</keyword>
<dbReference type="InterPro" id="IPR010457">
    <property type="entry name" value="IgC2-like_lig-bd"/>
</dbReference>
<feature type="domain" description="Fibronectin type-III" evidence="13">
    <location>
        <begin position="246"/>
        <end position="344"/>
    </location>
</feature>
<accession>A0AAV7TLW2</accession>
<dbReference type="EMBL" id="JANPWB010000006">
    <property type="protein sequence ID" value="KAJ1176768.1"/>
    <property type="molecule type" value="Genomic_DNA"/>
</dbReference>
<keyword evidence="6 11" id="KW-1133">Transmembrane helix</keyword>
<evidence type="ECO:0000313" key="15">
    <source>
        <dbReference type="Proteomes" id="UP001066276"/>
    </source>
</evidence>
<keyword evidence="15" id="KW-1185">Reference proteome</keyword>
<dbReference type="InterPro" id="IPR013783">
    <property type="entry name" value="Ig-like_fold"/>
</dbReference>
<dbReference type="SUPFAM" id="SSF48726">
    <property type="entry name" value="Immunoglobulin"/>
    <property type="match status" value="1"/>
</dbReference>
<organism evidence="14 15">
    <name type="scientific">Pleurodeles waltl</name>
    <name type="common">Iberian ribbed newt</name>
    <dbReference type="NCBI Taxonomy" id="8319"/>
    <lineage>
        <taxon>Eukaryota</taxon>
        <taxon>Metazoa</taxon>
        <taxon>Chordata</taxon>
        <taxon>Craniata</taxon>
        <taxon>Vertebrata</taxon>
        <taxon>Euteleostomi</taxon>
        <taxon>Amphibia</taxon>
        <taxon>Batrachia</taxon>
        <taxon>Caudata</taxon>
        <taxon>Salamandroidea</taxon>
        <taxon>Salamandridae</taxon>
        <taxon>Pleurodelinae</taxon>
        <taxon>Pleurodeles</taxon>
    </lineage>
</organism>
<dbReference type="PROSITE" id="PS50853">
    <property type="entry name" value="FN3"/>
    <property type="match status" value="3"/>
</dbReference>
<evidence type="ECO:0000256" key="3">
    <source>
        <dbReference type="ARBA" id="ARBA00022692"/>
    </source>
</evidence>
<evidence type="ECO:0000256" key="10">
    <source>
        <dbReference type="ARBA" id="ARBA00023319"/>
    </source>
</evidence>
<evidence type="ECO:0000313" key="14">
    <source>
        <dbReference type="EMBL" id="KAJ1176768.1"/>
    </source>
</evidence>
<keyword evidence="4" id="KW-0732">Signal</keyword>
<dbReference type="Pfam" id="PF06328">
    <property type="entry name" value="Lep_receptor_Ig"/>
    <property type="match status" value="1"/>
</dbReference>
<comment type="similarity">
    <text evidence="2">Belongs to the type I cytokine receptor family. Type 2 subfamily.</text>
</comment>
<evidence type="ECO:0000256" key="4">
    <source>
        <dbReference type="ARBA" id="ARBA00022729"/>
    </source>
</evidence>
<keyword evidence="3 11" id="KW-0812">Transmembrane</keyword>
<dbReference type="CDD" id="cd00063">
    <property type="entry name" value="FN3"/>
    <property type="match status" value="3"/>
</dbReference>
<reference evidence="14" key="1">
    <citation type="journal article" date="2022" name="bioRxiv">
        <title>Sequencing and chromosome-scale assembly of the giantPleurodeles waltlgenome.</title>
        <authorList>
            <person name="Brown T."/>
            <person name="Elewa A."/>
            <person name="Iarovenko S."/>
            <person name="Subramanian E."/>
            <person name="Araus A.J."/>
            <person name="Petzold A."/>
            <person name="Susuki M."/>
            <person name="Suzuki K.-i.T."/>
            <person name="Hayashi T."/>
            <person name="Toyoda A."/>
            <person name="Oliveira C."/>
            <person name="Osipova E."/>
            <person name="Leigh N.D."/>
            <person name="Simon A."/>
            <person name="Yun M.H."/>
        </authorList>
    </citation>
    <scope>NUCLEOTIDE SEQUENCE</scope>
    <source>
        <strain evidence="14">20211129_DDA</strain>
        <tissue evidence="14">Liver</tissue>
    </source>
</reference>
<keyword evidence="8" id="KW-0675">Receptor</keyword>
<name>A0AAV7TLW2_PLEWA</name>
<dbReference type="SUPFAM" id="SSF49265">
    <property type="entry name" value="Fibronectin type III"/>
    <property type="match status" value="4"/>
</dbReference>
<gene>
    <name evidence="14" type="ORF">NDU88_002035</name>
</gene>
<feature type="transmembrane region" description="Helical" evidence="11">
    <location>
        <begin position="639"/>
        <end position="657"/>
    </location>
</feature>
<dbReference type="Gene3D" id="2.60.40.10">
    <property type="entry name" value="Immunoglobulins"/>
    <property type="match status" value="6"/>
</dbReference>
<evidence type="ECO:0000256" key="11">
    <source>
        <dbReference type="SAM" id="Phobius"/>
    </source>
</evidence>
<feature type="domain" description="Fibronectin type-III" evidence="13">
    <location>
        <begin position="540"/>
        <end position="635"/>
    </location>
</feature>
<evidence type="ECO:0008006" key="16">
    <source>
        <dbReference type="Google" id="ProtNLM"/>
    </source>
</evidence>
<dbReference type="PROSITE" id="PS50835">
    <property type="entry name" value="IG_LIKE"/>
    <property type="match status" value="1"/>
</dbReference>
<evidence type="ECO:0000259" key="12">
    <source>
        <dbReference type="PROSITE" id="PS50835"/>
    </source>
</evidence>
<protein>
    <recommendedName>
        <fullName evidence="16">Granulocyte colony-stimulating factor receptor</fullName>
    </recommendedName>
</protein>
<feature type="domain" description="Ig-like" evidence="12">
    <location>
        <begin position="37"/>
        <end position="135"/>
    </location>
</feature>
<proteinExistence type="inferred from homology"/>
<evidence type="ECO:0000256" key="5">
    <source>
        <dbReference type="ARBA" id="ARBA00022737"/>
    </source>
</evidence>
<comment type="caution">
    <text evidence="14">The sequence shown here is derived from an EMBL/GenBank/DDBJ whole genome shotgun (WGS) entry which is preliminary data.</text>
</comment>
<dbReference type="PANTHER" id="PTHR48423">
    <property type="entry name" value="INTERLEUKIN-27 RECEPTOR SUBUNIT ALPHA"/>
    <property type="match status" value="1"/>
</dbReference>
<evidence type="ECO:0000256" key="9">
    <source>
        <dbReference type="ARBA" id="ARBA00023180"/>
    </source>
</evidence>
<keyword evidence="7 11" id="KW-0472">Membrane</keyword>
<dbReference type="Pfam" id="PF00041">
    <property type="entry name" value="fn3"/>
    <property type="match status" value="1"/>
</dbReference>
<evidence type="ECO:0000259" key="13">
    <source>
        <dbReference type="PROSITE" id="PS50853"/>
    </source>
</evidence>
<dbReference type="InterPro" id="IPR003961">
    <property type="entry name" value="FN3_dom"/>
</dbReference>
<dbReference type="FunFam" id="2.60.40.10:FF:000879">
    <property type="entry name" value="Colony stimulating factor 3 receptor"/>
    <property type="match status" value="1"/>
</dbReference>
<dbReference type="InterPro" id="IPR036179">
    <property type="entry name" value="Ig-like_dom_sf"/>
</dbReference>
<dbReference type="Proteomes" id="UP001066276">
    <property type="component" value="Chromosome 3_2"/>
</dbReference>
<comment type="subcellular location">
    <subcellularLocation>
        <location evidence="1">Membrane</location>
        <topology evidence="1">Single-pass type I membrane protein</topology>
    </subcellularLocation>
</comment>
<evidence type="ECO:0000256" key="7">
    <source>
        <dbReference type="ARBA" id="ARBA00023136"/>
    </source>
</evidence>
<evidence type="ECO:0000256" key="6">
    <source>
        <dbReference type="ARBA" id="ARBA00022989"/>
    </source>
</evidence>
<keyword evidence="5" id="KW-0677">Repeat</keyword>
<sequence length="864" mass="98335">MNEARVLSKRVYVDRIMAVQRAKGVLLGSWLLLLLLPKGIQACGHVAIESPVVHFGSLITASCIIRHESCSAIHEGIIRLLWTLDGHPIPDTQDGGTWGTQSNVTIERFERPKGILSCYVAQNVTHQLVDRVEIQAGYAPSKPKDLVCIMNVTEDSLTCTWDPGRETYIDTNFTLERFRNRGRCGHLQDKKEDCIPKKGQSSCTIPREFLNLYQKVDMWVTAKNALGRAESEHLCLDPMEVVKLDPPTIQRITSSRLNRGCLKLEWAKPVEGSWIQQWFELRYKAEEDITWQTVTNITSSALQMEHCGFRLAHKYHFQMRCIKKSLRGYWSEWSDTKHFLTPEGAPVGTLDVWWKSKRLDSERSMEVQLLWKAMRKEDARGTILGYLVFYTAGDTPEGETVVCNTTEEVCHFLLPIGLERVSVQAYNSAGLSPVTEVILLNMNGHPLSRVQAFPNDDHSLQVAWDAAEVSVTGYVLEWCRVAETSPCDIKWKKENNACNRALIQENIEPFVRYKILLYPLYKHAVGKPVQTEAYTREKAPSRTPKLEVKAIRKSHAELTWEPVPVEERNGFLTSYTVFWTDAKDKTFWSVLEASSRSFILGDLVASSTYKVYLTSSTSAGTTNGTVLTLHTTLFDEIEVGVLIMICMVTLCLLFFMYRKKQQMKNRFWPDVPDPANSTSGKWIPAELQEENKLPSDMREPQQVITCDVTILEKDAAQQKNRSKDHLEDPLKSFIHMHKEDILGSLPQFSDHKLRSYVNTSESVQYAKVIVDSYRGQCVPAPLYIRSDSTQPLLGDMTPSPKPYENLWFHGTHREENGCPVFQEDTSFHESESLMEFPLLQGLRIEGSDDLSDLPNFRALASNKN</sequence>
<dbReference type="GO" id="GO:0005886">
    <property type="term" value="C:plasma membrane"/>
    <property type="evidence" value="ECO:0007669"/>
    <property type="project" value="UniProtKB-ARBA"/>
</dbReference>